<proteinExistence type="predicted"/>
<dbReference type="InterPro" id="IPR011990">
    <property type="entry name" value="TPR-like_helical_dom_sf"/>
</dbReference>
<reference evidence="2" key="1">
    <citation type="submission" date="2021-01" db="EMBL/GenBank/DDBJ databases">
        <authorList>
            <person name="Kaushik A."/>
        </authorList>
    </citation>
    <scope>NUCLEOTIDE SEQUENCE</scope>
    <source>
        <strain evidence="2">AG2-2IIIB</strain>
    </source>
</reference>
<gene>
    <name evidence="2" type="ORF">RDB_LOCUS68129</name>
</gene>
<protein>
    <submittedName>
        <fullName evidence="2">Uncharacterized protein</fullName>
    </submittedName>
</protein>
<dbReference type="InterPro" id="IPR019734">
    <property type="entry name" value="TPR_rpt"/>
</dbReference>
<dbReference type="GO" id="GO:0005634">
    <property type="term" value="C:nucleus"/>
    <property type="evidence" value="ECO:0007669"/>
    <property type="project" value="TreeGrafter"/>
</dbReference>
<dbReference type="GO" id="GO:0030544">
    <property type="term" value="F:Hsp70 protein binding"/>
    <property type="evidence" value="ECO:0007669"/>
    <property type="project" value="TreeGrafter"/>
</dbReference>
<evidence type="ECO:0000313" key="2">
    <source>
        <dbReference type="EMBL" id="CAE6434671.1"/>
    </source>
</evidence>
<dbReference type="GO" id="GO:0005829">
    <property type="term" value="C:cytosol"/>
    <property type="evidence" value="ECO:0007669"/>
    <property type="project" value="TreeGrafter"/>
</dbReference>
<dbReference type="Pfam" id="PF00515">
    <property type="entry name" value="TPR_1"/>
    <property type="match status" value="1"/>
</dbReference>
<dbReference type="SMART" id="SM00028">
    <property type="entry name" value="TPR"/>
    <property type="match status" value="2"/>
</dbReference>
<evidence type="ECO:0000313" key="3">
    <source>
        <dbReference type="Proteomes" id="UP000663843"/>
    </source>
</evidence>
<comment type="caution">
    <text evidence="2">The sequence shown here is derived from an EMBL/GenBank/DDBJ whole genome shotgun (WGS) entry which is preliminary data.</text>
</comment>
<dbReference type="SUPFAM" id="SSF48452">
    <property type="entry name" value="TPR-like"/>
    <property type="match status" value="1"/>
</dbReference>
<dbReference type="Gene3D" id="1.25.40.10">
    <property type="entry name" value="Tetratricopeptide repeat domain"/>
    <property type="match status" value="1"/>
</dbReference>
<dbReference type="GO" id="GO:0051879">
    <property type="term" value="F:Hsp90 protein binding"/>
    <property type="evidence" value="ECO:0007669"/>
    <property type="project" value="TreeGrafter"/>
</dbReference>
<dbReference type="AlphaFoldDB" id="A0A8H2XVK4"/>
<dbReference type="PANTHER" id="PTHR46035:SF1">
    <property type="entry name" value="TETRATRICOPEPTIDE REPEAT PROTEIN 4"/>
    <property type="match status" value="1"/>
</dbReference>
<evidence type="ECO:0000256" key="1">
    <source>
        <dbReference type="PROSITE-ProRule" id="PRU00339"/>
    </source>
</evidence>
<keyword evidence="1" id="KW-0802">TPR repeat</keyword>
<dbReference type="PROSITE" id="PS50005">
    <property type="entry name" value="TPR"/>
    <property type="match status" value="1"/>
</dbReference>
<feature type="repeat" description="TPR" evidence="1">
    <location>
        <begin position="151"/>
        <end position="184"/>
    </location>
</feature>
<dbReference type="GO" id="GO:0006457">
    <property type="term" value="P:protein folding"/>
    <property type="evidence" value="ECO:0007669"/>
    <property type="project" value="TreeGrafter"/>
</dbReference>
<dbReference type="PANTHER" id="PTHR46035">
    <property type="entry name" value="TETRATRICOPEPTIDE REPEAT PROTEIN 4"/>
    <property type="match status" value="1"/>
</dbReference>
<dbReference type="EMBL" id="CAJMWT010002160">
    <property type="protein sequence ID" value="CAE6434671.1"/>
    <property type="molecule type" value="Genomic_DNA"/>
</dbReference>
<organism evidence="2 3">
    <name type="scientific">Rhizoctonia solani</name>
    <dbReference type="NCBI Taxonomy" id="456999"/>
    <lineage>
        <taxon>Eukaryota</taxon>
        <taxon>Fungi</taxon>
        <taxon>Dikarya</taxon>
        <taxon>Basidiomycota</taxon>
        <taxon>Agaricomycotina</taxon>
        <taxon>Agaricomycetes</taxon>
        <taxon>Cantharellales</taxon>
        <taxon>Ceratobasidiaceae</taxon>
        <taxon>Rhizoctonia</taxon>
    </lineage>
</organism>
<dbReference type="Proteomes" id="UP000663843">
    <property type="component" value="Unassembled WGS sequence"/>
</dbReference>
<name>A0A8H2XVK4_9AGAM</name>
<accession>A0A8H2XVK4</accession>
<sequence length="466" mass="53644">MTLDDKPYILMVRKRGSAVYDPERVACMTEDPPVQPIGRKMEEIPLFMRKRLPLNFPDNSHLPIHGVEELYEGTADKAALQLKNQGNLHFKAHRWWNAREDYLDALAIQPSDTRLREALWLNVAAANVELEYWPGVLSSAARAITLNFKPVKAYYRAARALMYYKQYEEAIDCCTRVLAFDPQNEAILEMMEDPKLGGSVTKQTKVDAARQALEKAYKDKRFIVLRTQPLKLDPKNFPYICPAIPNNRRFDMYCNINFKFPERNALDVFIRFKTSTHIQQLLSNALPGPDHPVIKWSFDPDFDPLDTTSEHARLVKLHAERIIMDPSVRTHPRRDPTYQYLPHNVSVYLETYNRRAFKVEYAHTIDQVIQRVAEKLEDRVCLEGGSIVFSVFRPGSKAEKLWLEGKGRKGFALAHPKYKQTDKGAMLASGQIRGWLQASPRDILEYISVAARSEMLSGEHVVRDRA</sequence>